<dbReference type="InterPro" id="IPR038765">
    <property type="entry name" value="Papain-like_cys_pep_sf"/>
</dbReference>
<gene>
    <name evidence="1" type="ORF">P5673_002351</name>
</gene>
<accession>A0AAD9R2Y0</accession>
<dbReference type="SUPFAM" id="SSF54001">
    <property type="entry name" value="Cysteine proteinases"/>
    <property type="match status" value="1"/>
</dbReference>
<comment type="caution">
    <text evidence="1">The sequence shown here is derived from an EMBL/GenBank/DDBJ whole genome shotgun (WGS) entry which is preliminary data.</text>
</comment>
<dbReference type="Gene3D" id="1.10.418.20">
    <property type="match status" value="1"/>
</dbReference>
<dbReference type="EMBL" id="JARQWQ010000004">
    <property type="protein sequence ID" value="KAK2572143.1"/>
    <property type="molecule type" value="Genomic_DNA"/>
</dbReference>
<proteinExistence type="predicted"/>
<protein>
    <submittedName>
        <fullName evidence="1">Uncharacterized protein</fullName>
    </submittedName>
</protein>
<reference evidence="1" key="2">
    <citation type="journal article" date="2023" name="Science">
        <title>Genomic signatures of disease resistance in endangered staghorn corals.</title>
        <authorList>
            <person name="Vollmer S.V."/>
            <person name="Selwyn J.D."/>
            <person name="Despard B.A."/>
            <person name="Roesel C.L."/>
        </authorList>
    </citation>
    <scope>NUCLEOTIDE SEQUENCE</scope>
    <source>
        <strain evidence="1">K2</strain>
    </source>
</reference>
<sequence>MGNVLKSVSKDLHGHCYLSDAWIHFSNNKKRRVYQAVEQSGYQDGPKRVFQSKIMHAYGRGMFICMFAEYLSRGVFPSFQQNDMPSLRRQIYQQLMKVCFLL</sequence>
<dbReference type="AlphaFoldDB" id="A0AAD9R2Y0"/>
<keyword evidence="2" id="KW-1185">Reference proteome</keyword>
<organism evidence="1 2">
    <name type="scientific">Acropora cervicornis</name>
    <name type="common">Staghorn coral</name>
    <dbReference type="NCBI Taxonomy" id="6130"/>
    <lineage>
        <taxon>Eukaryota</taxon>
        <taxon>Metazoa</taxon>
        <taxon>Cnidaria</taxon>
        <taxon>Anthozoa</taxon>
        <taxon>Hexacorallia</taxon>
        <taxon>Scleractinia</taxon>
        <taxon>Astrocoeniina</taxon>
        <taxon>Acroporidae</taxon>
        <taxon>Acropora</taxon>
    </lineage>
</organism>
<dbReference type="Proteomes" id="UP001249851">
    <property type="component" value="Unassembled WGS sequence"/>
</dbReference>
<evidence type="ECO:0000313" key="1">
    <source>
        <dbReference type="EMBL" id="KAK2572143.1"/>
    </source>
</evidence>
<name>A0AAD9R2Y0_ACRCE</name>
<evidence type="ECO:0000313" key="2">
    <source>
        <dbReference type="Proteomes" id="UP001249851"/>
    </source>
</evidence>
<reference evidence="1" key="1">
    <citation type="journal article" date="2023" name="G3 (Bethesda)">
        <title>Whole genome assembly and annotation of the endangered Caribbean coral Acropora cervicornis.</title>
        <authorList>
            <person name="Selwyn J.D."/>
            <person name="Vollmer S.V."/>
        </authorList>
    </citation>
    <scope>NUCLEOTIDE SEQUENCE</scope>
    <source>
        <strain evidence="1">K2</strain>
    </source>
</reference>